<organism evidence="1 2">
    <name type="scientific">Vibrio nereis</name>
    <dbReference type="NCBI Taxonomy" id="693"/>
    <lineage>
        <taxon>Bacteria</taxon>
        <taxon>Pseudomonadati</taxon>
        <taxon>Pseudomonadota</taxon>
        <taxon>Gammaproteobacteria</taxon>
        <taxon>Vibrionales</taxon>
        <taxon>Vibrionaceae</taxon>
        <taxon>Vibrio</taxon>
    </lineage>
</organism>
<gene>
    <name evidence="1" type="ORF">AKJ17_09030</name>
</gene>
<dbReference type="Proteomes" id="UP000037515">
    <property type="component" value="Unassembled WGS sequence"/>
</dbReference>
<proteinExistence type="predicted"/>
<dbReference type="InterPro" id="IPR009078">
    <property type="entry name" value="Ferritin-like_SF"/>
</dbReference>
<sequence>MTGQQTKVTYLLQLADTNLILSHRLSEWCGVAPELEIDMALANIGLDLLGEARNLYQYVAEIEGNHKTEDDYAYLREERDYKNLLLVERPNEGFDISIVRQFLYDNFHSLLLQELAQSSDEQLAAIAKKSLKEVAYHLRYSAGWIERLGDGTELSYNKVQMALNELWRYTDEMFEPSDAELALVQQNIITDVAGLKEQWLSNVQATLTKATLTLPESKYFLQGGKSGQHSEHLGFILSELQYMQRTYPNQQW</sequence>
<dbReference type="GO" id="GO:0005829">
    <property type="term" value="C:cytosol"/>
    <property type="evidence" value="ECO:0007669"/>
    <property type="project" value="TreeGrafter"/>
</dbReference>
<reference evidence="2" key="1">
    <citation type="submission" date="2015-08" db="EMBL/GenBank/DDBJ databases">
        <title>Vibrio galatheae sp. nov., a novel member of the Vibrionaceae family isolated from the Solomon Islands.</title>
        <authorList>
            <person name="Giubergia S."/>
            <person name="Machado H."/>
            <person name="Mateiu R.V."/>
            <person name="Gram L."/>
        </authorList>
    </citation>
    <scope>NUCLEOTIDE SEQUENCE [LARGE SCALE GENOMIC DNA]</scope>
    <source>
        <strain evidence="2">DSM 19584</strain>
    </source>
</reference>
<dbReference type="Gene3D" id="1.20.1260.10">
    <property type="match status" value="1"/>
</dbReference>
<evidence type="ECO:0000313" key="2">
    <source>
        <dbReference type="Proteomes" id="UP000037515"/>
    </source>
</evidence>
<dbReference type="PANTHER" id="PTHR30458">
    <property type="entry name" value="PHENYLACETIC ACID DEGRADATION PROTEIN PAA"/>
    <property type="match status" value="1"/>
</dbReference>
<dbReference type="InterPro" id="IPR011882">
    <property type="entry name" value="PaaC"/>
</dbReference>
<dbReference type="GO" id="GO:0010124">
    <property type="term" value="P:phenylacetate catabolic process"/>
    <property type="evidence" value="ECO:0007669"/>
    <property type="project" value="InterPro"/>
</dbReference>
<name>A0A0M0HN57_VIBNE</name>
<dbReference type="EMBL" id="LHPJ01000007">
    <property type="protein sequence ID" value="KOO03484.1"/>
    <property type="molecule type" value="Genomic_DNA"/>
</dbReference>
<dbReference type="Pfam" id="PF05138">
    <property type="entry name" value="PaaA_PaaC"/>
    <property type="match status" value="1"/>
</dbReference>
<dbReference type="PIRSF" id="PIRSF037834">
    <property type="entry name" value="PA_CoA_Oase3"/>
    <property type="match status" value="1"/>
</dbReference>
<dbReference type="AlphaFoldDB" id="A0A0M0HN57"/>
<dbReference type="InterPro" id="IPR012347">
    <property type="entry name" value="Ferritin-like"/>
</dbReference>
<dbReference type="RefSeq" id="WP_053395472.1">
    <property type="nucleotide sequence ID" value="NZ_LHPJ01000007.1"/>
</dbReference>
<dbReference type="SUPFAM" id="SSF47240">
    <property type="entry name" value="Ferritin-like"/>
    <property type="match status" value="1"/>
</dbReference>
<evidence type="ECO:0000313" key="1">
    <source>
        <dbReference type="EMBL" id="KOO03484.1"/>
    </source>
</evidence>
<keyword evidence="2" id="KW-1185">Reference proteome</keyword>
<dbReference type="FunFam" id="1.20.1260.10:FF:000012">
    <property type="entry name" value="1,2-phenylacetyl-CoA epoxidase, subunit C"/>
    <property type="match status" value="1"/>
</dbReference>
<accession>A0A0M0HN57</accession>
<comment type="caution">
    <text evidence="1">The sequence shown here is derived from an EMBL/GenBank/DDBJ whole genome shotgun (WGS) entry which is preliminary data.</text>
</comment>
<dbReference type="STRING" id="693.AKJ17_09030"/>
<dbReference type="PANTHER" id="PTHR30458:SF0">
    <property type="entry name" value="1,2-PHENYLACETYL-COA EPOXIDASE, SUBUNIT C"/>
    <property type="match status" value="1"/>
</dbReference>
<dbReference type="OrthoDB" id="9789947at2"/>
<dbReference type="InterPro" id="IPR007814">
    <property type="entry name" value="PaaA_PaaC"/>
</dbReference>
<dbReference type="PATRIC" id="fig|693.5.peg.1846"/>
<protein>
    <submittedName>
        <fullName evidence="1">Phenylacetic acid degradation protein</fullName>
    </submittedName>
</protein>
<dbReference type="NCBIfam" id="TIGR02158">
    <property type="entry name" value="PA_CoA_Oxy3"/>
    <property type="match status" value="1"/>
</dbReference>
<dbReference type="InterPro" id="IPR052703">
    <property type="entry name" value="Aromatic_CoA_ox/epox"/>
</dbReference>